<organism evidence="3 5">
    <name type="scientific">Mycolicibacter heraklionensis</name>
    <dbReference type="NCBI Taxonomy" id="512402"/>
    <lineage>
        <taxon>Bacteria</taxon>
        <taxon>Bacillati</taxon>
        <taxon>Actinomycetota</taxon>
        <taxon>Actinomycetes</taxon>
        <taxon>Mycobacteriales</taxon>
        <taxon>Mycobacteriaceae</taxon>
        <taxon>Mycolicibacter</taxon>
    </lineage>
</organism>
<accession>A0A9X7WKC6</accession>
<dbReference type="Pfam" id="PF12680">
    <property type="entry name" value="SnoaL_2"/>
    <property type="match status" value="1"/>
</dbReference>
<dbReference type="InterPro" id="IPR032710">
    <property type="entry name" value="NTF2-like_dom_sf"/>
</dbReference>
<dbReference type="OrthoDB" id="333383at2"/>
<dbReference type="Proteomes" id="UP000036464">
    <property type="component" value="Unassembled WGS sequence"/>
</dbReference>
<reference evidence="3" key="2">
    <citation type="submission" date="2021-08" db="EMBL/GenBank/DDBJ databases">
        <title>Whole genome sequencing of non-tuberculosis mycobacteria type-strains.</title>
        <authorList>
            <person name="Igarashi Y."/>
            <person name="Osugi A."/>
            <person name="Mitarai S."/>
        </authorList>
    </citation>
    <scope>NUCLEOTIDE SEQUENCE</scope>
    <source>
        <strain evidence="3">JCM 30995</strain>
    </source>
</reference>
<protein>
    <submittedName>
        <fullName evidence="3">Nuclear transport factor 2 family protein</fullName>
    </submittedName>
    <submittedName>
        <fullName evidence="2">Polyketide cyclase</fullName>
    </submittedName>
</protein>
<dbReference type="EMBL" id="CP080997">
    <property type="protein sequence ID" value="QZA09084.1"/>
    <property type="molecule type" value="Genomic_DNA"/>
</dbReference>
<feature type="domain" description="SnoaL-like" evidence="1">
    <location>
        <begin position="10"/>
        <end position="91"/>
    </location>
</feature>
<sequence>MDIDAATFGQQWVRAWNHHDVDAVLAHFHDDVVFTSPVAAQMYPETAGVIHGKAALRRYWSGALQRMPDLHFVVEDVYRGIDTIVINYRNQNGGLVNEVLRFDADGLVIEGHGTYLVARSAATA</sequence>
<dbReference type="Gene3D" id="3.10.450.50">
    <property type="match status" value="1"/>
</dbReference>
<dbReference type="SUPFAM" id="SSF54427">
    <property type="entry name" value="NTF2-like"/>
    <property type="match status" value="1"/>
</dbReference>
<evidence type="ECO:0000313" key="2">
    <source>
        <dbReference type="EMBL" id="KLO25819.1"/>
    </source>
</evidence>
<evidence type="ECO:0000313" key="5">
    <source>
        <dbReference type="Proteomes" id="UP000825008"/>
    </source>
</evidence>
<dbReference type="AlphaFoldDB" id="A0A9X7WKC6"/>
<dbReference type="RefSeq" id="WP_047321296.1">
    <property type="nucleotide sequence ID" value="NZ_CP080997.1"/>
</dbReference>
<gene>
    <name evidence="2" type="ORF">ABW16_21850</name>
    <name evidence="3" type="ORF">K3U94_07450</name>
</gene>
<evidence type="ECO:0000313" key="4">
    <source>
        <dbReference type="Proteomes" id="UP000036464"/>
    </source>
</evidence>
<dbReference type="KEGG" id="mher:K3U94_07450"/>
<reference evidence="2 4" key="1">
    <citation type="submission" date="2015-05" db="EMBL/GenBank/DDBJ databases">
        <title>Genome sequence of Mycobacterium heraklionense Davo strain.</title>
        <authorList>
            <person name="Greninger A.L."/>
            <person name="Cunningham G."/>
            <person name="Miller S."/>
        </authorList>
    </citation>
    <scope>NUCLEOTIDE SEQUENCE [LARGE SCALE GENOMIC DNA]</scope>
    <source>
        <strain evidence="2 4">Davo</strain>
    </source>
</reference>
<proteinExistence type="predicted"/>
<dbReference type="InterPro" id="IPR037401">
    <property type="entry name" value="SnoaL-like"/>
</dbReference>
<dbReference type="EMBL" id="LDPO01000028">
    <property type="protein sequence ID" value="KLO25819.1"/>
    <property type="molecule type" value="Genomic_DNA"/>
</dbReference>
<keyword evidence="4" id="KW-1185">Reference proteome</keyword>
<dbReference type="Proteomes" id="UP000825008">
    <property type="component" value="Chromosome"/>
</dbReference>
<evidence type="ECO:0000313" key="3">
    <source>
        <dbReference type="EMBL" id="QZA09084.1"/>
    </source>
</evidence>
<evidence type="ECO:0000259" key="1">
    <source>
        <dbReference type="Pfam" id="PF12680"/>
    </source>
</evidence>
<name>A0A9X7WKC6_9MYCO</name>